<dbReference type="PANTHER" id="PTHR42693">
    <property type="entry name" value="ARYLSULFATASE FAMILY MEMBER"/>
    <property type="match status" value="1"/>
</dbReference>
<sequence length="470" mass="51888">MTERPNIVWITLESTRADHTTMGGYDRETTPNIQRIADSDGGRYFSECFSHGIWTLASSASILTATYPSHHGAGMTGDAIPDALPTVAERFQHVGYDTACISPNSHLSSATGLDRGFDEFVWLSKSTLRESVGLKTILSYLWNIQSHGGGLTLDTRKHGTDYMLNQLALRWLEARQTTSDPMFLYLHYGGPHHPYQPPTRHLKKFAGESGLSLEDVEAIGLDHHDNLYEHMAAASPFSDEEWKALAALYDGEISHVDELVGELFDTVQSLDIGDTIFVITADHGELFGESGLLAHQLVTNEAVSHVPLVTHGLDAALAYDGELVQHADVMTTLLSLAGASTDGTQGIDLQTGNRDVAIVQRGADRRTQNVDKLVELNPAFDASKFPESTLTALFTPEFKYQHSDDETELFRRPDETTDVSDEYPDVIADLDAMFRGWNETQGAPVTEQRQTGRFTDEMRAQLADLGYLVE</sequence>
<comment type="caution">
    <text evidence="3">The sequence shown here is derived from an EMBL/GenBank/DDBJ whole genome shotgun (WGS) entry which is preliminary data.</text>
</comment>
<dbReference type="EMBL" id="LOPV01000210">
    <property type="protein sequence ID" value="KTG26896.1"/>
    <property type="molecule type" value="Genomic_DNA"/>
</dbReference>
<evidence type="ECO:0000313" key="3">
    <source>
        <dbReference type="EMBL" id="KTG26896.1"/>
    </source>
</evidence>
<dbReference type="PANTHER" id="PTHR42693:SF33">
    <property type="entry name" value="ARYLSULFATASE"/>
    <property type="match status" value="1"/>
</dbReference>
<evidence type="ECO:0000313" key="4">
    <source>
        <dbReference type="Proteomes" id="UP000053157"/>
    </source>
</evidence>
<dbReference type="InterPro" id="IPR000917">
    <property type="entry name" value="Sulfatase_N"/>
</dbReference>
<dbReference type="InterPro" id="IPR017850">
    <property type="entry name" value="Alkaline_phosphatase_core_sf"/>
</dbReference>
<protein>
    <submittedName>
        <fullName evidence="3">Sulfatase</fullName>
    </submittedName>
</protein>
<proteinExistence type="inferred from homology"/>
<dbReference type="Pfam" id="PF00884">
    <property type="entry name" value="Sulfatase"/>
    <property type="match status" value="1"/>
</dbReference>
<dbReference type="Gene3D" id="3.40.720.10">
    <property type="entry name" value="Alkaline Phosphatase, subunit A"/>
    <property type="match status" value="1"/>
</dbReference>
<feature type="domain" description="Sulfatase N-terminal" evidence="2">
    <location>
        <begin position="5"/>
        <end position="339"/>
    </location>
</feature>
<accession>A0A0W1SLJ3</accession>
<dbReference type="GO" id="GO:0004065">
    <property type="term" value="F:arylsulfatase activity"/>
    <property type="evidence" value="ECO:0007669"/>
    <property type="project" value="TreeGrafter"/>
</dbReference>
<dbReference type="RefSeq" id="WP_058572402.1">
    <property type="nucleotide sequence ID" value="NZ_LOPV01000210.1"/>
</dbReference>
<keyword evidence="4" id="KW-1185">Reference proteome</keyword>
<dbReference type="InterPro" id="IPR050738">
    <property type="entry name" value="Sulfatase"/>
</dbReference>
<evidence type="ECO:0000259" key="2">
    <source>
        <dbReference type="Pfam" id="PF00884"/>
    </source>
</evidence>
<dbReference type="CDD" id="cd16148">
    <property type="entry name" value="sulfatase_like"/>
    <property type="match status" value="1"/>
</dbReference>
<dbReference type="AlphaFoldDB" id="A0A0W1SLJ3"/>
<comment type="similarity">
    <text evidence="1">Belongs to the sulfatase family.</text>
</comment>
<gene>
    <name evidence="3" type="ORF">AUR66_15545</name>
</gene>
<dbReference type="OrthoDB" id="3164at2157"/>
<evidence type="ECO:0000256" key="1">
    <source>
        <dbReference type="ARBA" id="ARBA00008779"/>
    </source>
</evidence>
<dbReference type="Proteomes" id="UP000053157">
    <property type="component" value="Unassembled WGS sequence"/>
</dbReference>
<dbReference type="SUPFAM" id="SSF53649">
    <property type="entry name" value="Alkaline phosphatase-like"/>
    <property type="match status" value="1"/>
</dbReference>
<organism evidence="3 4">
    <name type="scientific">Haloferax profundi</name>
    <dbReference type="NCBI Taxonomy" id="1544718"/>
    <lineage>
        <taxon>Archaea</taxon>
        <taxon>Methanobacteriati</taxon>
        <taxon>Methanobacteriota</taxon>
        <taxon>Stenosarchaea group</taxon>
        <taxon>Halobacteria</taxon>
        <taxon>Halobacteriales</taxon>
        <taxon>Haloferacaceae</taxon>
        <taxon>Haloferax</taxon>
    </lineage>
</organism>
<reference evidence="3 4" key="1">
    <citation type="submission" date="2015-12" db="EMBL/GenBank/DDBJ databases">
        <title>Haloferax profundi sp. nov. isolated from the Discovery deep brine-seawater interface in the Red Sea.</title>
        <authorList>
            <person name="Zhang G."/>
            <person name="Stingl U."/>
            <person name="Rashid M."/>
        </authorList>
    </citation>
    <scope>NUCLEOTIDE SEQUENCE [LARGE SCALE GENOMIC DNA]</scope>
    <source>
        <strain evidence="3 4">SB29</strain>
    </source>
</reference>
<name>A0A0W1SLJ3_9EURY</name>